<dbReference type="AlphaFoldDB" id="A0A939IHR8"/>
<name>A0A939IHR8_CLOAM</name>
<evidence type="ECO:0000313" key="2">
    <source>
        <dbReference type="Proteomes" id="UP000664545"/>
    </source>
</evidence>
<dbReference type="RefSeq" id="WP_206581805.1">
    <property type="nucleotide sequence ID" value="NZ_JAFJZZ010000001.1"/>
</dbReference>
<protein>
    <submittedName>
        <fullName evidence="1">Uncharacterized protein</fullName>
    </submittedName>
</protein>
<evidence type="ECO:0000313" key="1">
    <source>
        <dbReference type="EMBL" id="MBN7771823.1"/>
    </source>
</evidence>
<keyword evidence="2" id="KW-1185">Reference proteome</keyword>
<comment type="caution">
    <text evidence="1">The sequence shown here is derived from an EMBL/GenBank/DDBJ whole genome shotgun (WGS) entry which is preliminary data.</text>
</comment>
<reference evidence="1" key="1">
    <citation type="submission" date="2021-02" db="EMBL/GenBank/DDBJ databases">
        <title>Abyssanaerobacter marinus gen.nov., sp., nov, anaerobic bacterium isolated from the Onnuri vent field of Indian Ocean and suggestion of Mogibacteriaceae fam. nov., and proposal of reclassification of ambiguous this family's genus member.</title>
        <authorList>
            <person name="Kim Y.J."/>
            <person name="Yang J.-A."/>
        </authorList>
    </citation>
    <scope>NUCLEOTIDE SEQUENCE</scope>
    <source>
        <strain evidence="1">DSM 2634</strain>
    </source>
</reference>
<sequence length="167" mass="18871">MENRTGYVTISYGVKGDFNMIHMQMVVLIVSHDTSIQNKFGRTISFRDLREGMIIDAEFSTVMTSSIPPQSRAFRITVMDQNRSSHVVVDEVLSVDLRNRFLYTGNARDLSSQMKFLITDNTTILNSRGNSIPLKDIRPGQIVRVKHASFQTMSIPPQTTAFGVRVL</sequence>
<proteinExistence type="predicted"/>
<organism evidence="1 2">
    <name type="scientific">Clostridium aminobutyricum</name>
    <dbReference type="NCBI Taxonomy" id="33953"/>
    <lineage>
        <taxon>Bacteria</taxon>
        <taxon>Bacillati</taxon>
        <taxon>Bacillota</taxon>
        <taxon>Clostridia</taxon>
        <taxon>Eubacteriales</taxon>
        <taxon>Clostridiaceae</taxon>
        <taxon>Clostridium</taxon>
    </lineage>
</organism>
<dbReference type="Proteomes" id="UP000664545">
    <property type="component" value="Unassembled WGS sequence"/>
</dbReference>
<accession>A0A939IHR8</accession>
<dbReference type="EMBL" id="JAFJZZ010000001">
    <property type="protein sequence ID" value="MBN7771823.1"/>
    <property type="molecule type" value="Genomic_DNA"/>
</dbReference>
<gene>
    <name evidence="1" type="ORF">JYB65_00410</name>
</gene>